<protein>
    <submittedName>
        <fullName evidence="4">Nonribosomal peptide</fullName>
    </submittedName>
</protein>
<gene>
    <name evidence="4" type="ORF">GQ607_007063</name>
</gene>
<dbReference type="GO" id="GO:0016874">
    <property type="term" value="F:ligase activity"/>
    <property type="evidence" value="ECO:0007669"/>
    <property type="project" value="UniProtKB-KW"/>
</dbReference>
<keyword evidence="2" id="KW-0812">Transmembrane</keyword>
<dbReference type="Gene3D" id="3.30.300.30">
    <property type="match status" value="1"/>
</dbReference>
<dbReference type="GO" id="GO:0043041">
    <property type="term" value="P:amino acid activation for nonribosomal peptide biosynthetic process"/>
    <property type="evidence" value="ECO:0007669"/>
    <property type="project" value="TreeGrafter"/>
</dbReference>
<dbReference type="PROSITE" id="PS50075">
    <property type="entry name" value="CARRIER"/>
    <property type="match status" value="1"/>
</dbReference>
<dbReference type="InterPro" id="IPR045851">
    <property type="entry name" value="AMP-bd_C_sf"/>
</dbReference>
<evidence type="ECO:0000256" key="2">
    <source>
        <dbReference type="SAM" id="Phobius"/>
    </source>
</evidence>
<feature type="transmembrane region" description="Helical" evidence="2">
    <location>
        <begin position="21"/>
        <end position="41"/>
    </location>
</feature>
<name>A0A8H3WB27_9PEZI</name>
<dbReference type="SUPFAM" id="SSF56801">
    <property type="entry name" value="Acetyl-CoA synthetase-like"/>
    <property type="match status" value="1"/>
</dbReference>
<accession>A0A8H3WB27</accession>
<sequence length="176" mass="19427">MTRQTPALRKMIPRVEARISSVLSSWMCPSLFIPLYGLPLITNGKVDLKRLRREVDDLRPEQFCGFSELSLEEDTEEAANENTELQNLMLGFWAGVLGMSEGILTANSNFLRLGGDSLAVISLVSAARKSGLALEFTQVFKIPVLGDLCQLPLLHSKKSMITTQPMELLNGAYVAL</sequence>
<dbReference type="InterPro" id="IPR036736">
    <property type="entry name" value="ACP-like_sf"/>
</dbReference>
<evidence type="ECO:0000259" key="3">
    <source>
        <dbReference type="PROSITE" id="PS50075"/>
    </source>
</evidence>
<dbReference type="GO" id="GO:0044550">
    <property type="term" value="P:secondary metabolite biosynthetic process"/>
    <property type="evidence" value="ECO:0007669"/>
    <property type="project" value="TreeGrafter"/>
</dbReference>
<dbReference type="Pfam" id="PF00550">
    <property type="entry name" value="PP-binding"/>
    <property type="match status" value="1"/>
</dbReference>
<keyword evidence="1" id="KW-0436">Ligase</keyword>
<dbReference type="GO" id="GO:0005737">
    <property type="term" value="C:cytoplasm"/>
    <property type="evidence" value="ECO:0007669"/>
    <property type="project" value="TreeGrafter"/>
</dbReference>
<dbReference type="PANTHER" id="PTHR45527:SF16">
    <property type="entry name" value="NONRIBOSOMAL PEPTIDE SYNTHASE ATNA-RELATED"/>
    <property type="match status" value="1"/>
</dbReference>
<dbReference type="SUPFAM" id="SSF47336">
    <property type="entry name" value="ACP-like"/>
    <property type="match status" value="1"/>
</dbReference>
<organism evidence="4 5">
    <name type="scientific">Colletotrichum asianum</name>
    <dbReference type="NCBI Taxonomy" id="702518"/>
    <lineage>
        <taxon>Eukaryota</taxon>
        <taxon>Fungi</taxon>
        <taxon>Dikarya</taxon>
        <taxon>Ascomycota</taxon>
        <taxon>Pezizomycotina</taxon>
        <taxon>Sordariomycetes</taxon>
        <taxon>Hypocreomycetidae</taxon>
        <taxon>Glomerellales</taxon>
        <taxon>Glomerellaceae</taxon>
        <taxon>Colletotrichum</taxon>
        <taxon>Colletotrichum gloeosporioides species complex</taxon>
    </lineage>
</organism>
<dbReference type="InterPro" id="IPR009081">
    <property type="entry name" value="PP-bd_ACP"/>
</dbReference>
<proteinExistence type="predicted"/>
<evidence type="ECO:0000313" key="5">
    <source>
        <dbReference type="Proteomes" id="UP000434172"/>
    </source>
</evidence>
<reference evidence="4 5" key="1">
    <citation type="submission" date="2019-12" db="EMBL/GenBank/DDBJ databases">
        <title>A genome sequence resource for the geographically widespread anthracnose pathogen Colletotrichum asianum.</title>
        <authorList>
            <person name="Meng Y."/>
        </authorList>
    </citation>
    <scope>NUCLEOTIDE SEQUENCE [LARGE SCALE GENOMIC DNA]</scope>
    <source>
        <strain evidence="4 5">ICMP 18580</strain>
    </source>
</reference>
<dbReference type="Gene3D" id="1.10.1200.10">
    <property type="entry name" value="ACP-like"/>
    <property type="match status" value="1"/>
</dbReference>
<dbReference type="OrthoDB" id="5153761at2759"/>
<dbReference type="PANTHER" id="PTHR45527">
    <property type="entry name" value="NONRIBOSOMAL PEPTIDE SYNTHETASE"/>
    <property type="match status" value="1"/>
</dbReference>
<feature type="domain" description="Carrier" evidence="3">
    <location>
        <begin position="80"/>
        <end position="156"/>
    </location>
</feature>
<evidence type="ECO:0000256" key="1">
    <source>
        <dbReference type="ARBA" id="ARBA00022598"/>
    </source>
</evidence>
<comment type="caution">
    <text evidence="4">The sequence shown here is derived from an EMBL/GenBank/DDBJ whole genome shotgun (WGS) entry which is preliminary data.</text>
</comment>
<evidence type="ECO:0000313" key="4">
    <source>
        <dbReference type="EMBL" id="KAF0325621.1"/>
    </source>
</evidence>
<dbReference type="GO" id="GO:0031177">
    <property type="term" value="F:phosphopantetheine binding"/>
    <property type="evidence" value="ECO:0007669"/>
    <property type="project" value="TreeGrafter"/>
</dbReference>
<keyword evidence="2" id="KW-1133">Transmembrane helix</keyword>
<keyword evidence="5" id="KW-1185">Reference proteome</keyword>
<keyword evidence="2" id="KW-0472">Membrane</keyword>
<dbReference type="Proteomes" id="UP000434172">
    <property type="component" value="Unassembled WGS sequence"/>
</dbReference>
<dbReference type="EMBL" id="WOWK01000035">
    <property type="protein sequence ID" value="KAF0325621.1"/>
    <property type="molecule type" value="Genomic_DNA"/>
</dbReference>
<dbReference type="AlphaFoldDB" id="A0A8H3WB27"/>